<evidence type="ECO:0000256" key="5">
    <source>
        <dbReference type="ARBA" id="ARBA00010550"/>
    </source>
</evidence>
<evidence type="ECO:0000256" key="8">
    <source>
        <dbReference type="ARBA" id="ARBA00022741"/>
    </source>
</evidence>
<evidence type="ECO:0000256" key="10">
    <source>
        <dbReference type="ARBA" id="ARBA00022833"/>
    </source>
</evidence>
<feature type="transmembrane region" description="Helical" evidence="16">
    <location>
        <begin position="261"/>
        <end position="281"/>
    </location>
</feature>
<keyword evidence="12" id="KW-0482">Metalloprotease</keyword>
<comment type="similarity">
    <text evidence="5">In the N-terminal section; belongs to the AAA ATPase family.</text>
</comment>
<dbReference type="Pfam" id="PF01434">
    <property type="entry name" value="Peptidase_M41"/>
    <property type="match status" value="1"/>
</dbReference>
<keyword evidence="6" id="KW-0645">Protease</keyword>
<keyword evidence="9" id="KW-0378">Hydrolase</keyword>
<evidence type="ECO:0000256" key="12">
    <source>
        <dbReference type="ARBA" id="ARBA00023049"/>
    </source>
</evidence>
<dbReference type="PANTHER" id="PTHR23076:SF97">
    <property type="entry name" value="ATP-DEPENDENT ZINC METALLOPROTEASE YME1L1"/>
    <property type="match status" value="1"/>
</dbReference>
<evidence type="ECO:0000313" key="18">
    <source>
        <dbReference type="EMBL" id="KAK7092223.1"/>
    </source>
</evidence>
<evidence type="ECO:0000256" key="7">
    <source>
        <dbReference type="ARBA" id="ARBA00022723"/>
    </source>
</evidence>
<dbReference type="PROSITE" id="PS00674">
    <property type="entry name" value="AAA"/>
    <property type="match status" value="1"/>
</dbReference>
<dbReference type="Pfam" id="PF00004">
    <property type="entry name" value="AAA"/>
    <property type="match status" value="1"/>
</dbReference>
<feature type="domain" description="AAA+ ATPase" evidence="17">
    <location>
        <begin position="341"/>
        <end position="478"/>
    </location>
</feature>
<dbReference type="NCBIfam" id="TIGR01241">
    <property type="entry name" value="FtsH_fam"/>
    <property type="match status" value="1"/>
</dbReference>
<dbReference type="InterPro" id="IPR005936">
    <property type="entry name" value="FtsH"/>
</dbReference>
<evidence type="ECO:0000256" key="11">
    <source>
        <dbReference type="ARBA" id="ARBA00022840"/>
    </source>
</evidence>
<evidence type="ECO:0000256" key="4">
    <source>
        <dbReference type="ARBA" id="ARBA00010044"/>
    </source>
</evidence>
<dbReference type="InterPro" id="IPR003959">
    <property type="entry name" value="ATPase_AAA_core"/>
</dbReference>
<proteinExistence type="inferred from homology"/>
<comment type="similarity">
    <text evidence="4">In the C-terminal section; belongs to the peptidase M41 family.</text>
</comment>
<keyword evidence="14 16" id="KW-0472">Membrane</keyword>
<evidence type="ECO:0000256" key="2">
    <source>
        <dbReference type="ARBA" id="ARBA00004173"/>
    </source>
</evidence>
<keyword evidence="13" id="KW-0496">Mitochondrion</keyword>
<dbReference type="SUPFAM" id="SSF52540">
    <property type="entry name" value="P-loop containing nucleoside triphosphate hydrolases"/>
    <property type="match status" value="1"/>
</dbReference>
<feature type="compositionally biased region" description="Basic and acidic residues" evidence="15">
    <location>
        <begin position="50"/>
        <end position="63"/>
    </location>
</feature>
<protein>
    <recommendedName>
        <fullName evidence="17">AAA+ ATPase domain-containing protein</fullName>
    </recommendedName>
</protein>
<evidence type="ECO:0000256" key="9">
    <source>
        <dbReference type="ARBA" id="ARBA00022801"/>
    </source>
</evidence>
<organism evidence="18 19">
    <name type="scientific">Littorina saxatilis</name>
    <dbReference type="NCBI Taxonomy" id="31220"/>
    <lineage>
        <taxon>Eukaryota</taxon>
        <taxon>Metazoa</taxon>
        <taxon>Spiralia</taxon>
        <taxon>Lophotrochozoa</taxon>
        <taxon>Mollusca</taxon>
        <taxon>Gastropoda</taxon>
        <taxon>Caenogastropoda</taxon>
        <taxon>Littorinimorpha</taxon>
        <taxon>Littorinoidea</taxon>
        <taxon>Littorinidae</taxon>
        <taxon>Littorina</taxon>
    </lineage>
</organism>
<name>A0AAN9G1U3_9CAEN</name>
<accession>A0AAN9G1U3</accession>
<dbReference type="FunFam" id="1.20.58.760:FF:000002">
    <property type="entry name" value="ATP-dependent zinc metalloprotease FtsH"/>
    <property type="match status" value="1"/>
</dbReference>
<dbReference type="SUPFAM" id="SSF140990">
    <property type="entry name" value="FtsH protease domain-like"/>
    <property type="match status" value="1"/>
</dbReference>
<evidence type="ECO:0000256" key="14">
    <source>
        <dbReference type="ARBA" id="ARBA00023136"/>
    </source>
</evidence>
<dbReference type="InterPro" id="IPR027417">
    <property type="entry name" value="P-loop_NTPase"/>
</dbReference>
<dbReference type="GO" id="GO:0006515">
    <property type="term" value="P:protein quality control for misfolded or incompletely synthesized proteins"/>
    <property type="evidence" value="ECO:0007669"/>
    <property type="project" value="TreeGrafter"/>
</dbReference>
<dbReference type="Gene3D" id="1.10.8.60">
    <property type="match status" value="1"/>
</dbReference>
<dbReference type="InterPro" id="IPR000642">
    <property type="entry name" value="Peptidase_M41"/>
</dbReference>
<evidence type="ECO:0000256" key="6">
    <source>
        <dbReference type="ARBA" id="ARBA00022670"/>
    </source>
</evidence>
<dbReference type="InterPro" id="IPR041569">
    <property type="entry name" value="AAA_lid_3"/>
</dbReference>
<evidence type="ECO:0000259" key="17">
    <source>
        <dbReference type="SMART" id="SM00382"/>
    </source>
</evidence>
<dbReference type="HAMAP" id="MF_01458">
    <property type="entry name" value="FtsH"/>
    <property type="match status" value="1"/>
</dbReference>
<dbReference type="GO" id="GO:0005743">
    <property type="term" value="C:mitochondrial inner membrane"/>
    <property type="evidence" value="ECO:0007669"/>
    <property type="project" value="TreeGrafter"/>
</dbReference>
<comment type="cofactor">
    <cofactor evidence="1">
        <name>Zn(2+)</name>
        <dbReference type="ChEBI" id="CHEBI:29105"/>
    </cofactor>
</comment>
<dbReference type="Gene3D" id="1.20.58.760">
    <property type="entry name" value="Peptidase M41"/>
    <property type="match status" value="1"/>
</dbReference>
<dbReference type="InterPro" id="IPR003593">
    <property type="entry name" value="AAA+_ATPase"/>
</dbReference>
<keyword evidence="11" id="KW-0067">ATP-binding</keyword>
<evidence type="ECO:0000256" key="3">
    <source>
        <dbReference type="ARBA" id="ARBA00004370"/>
    </source>
</evidence>
<evidence type="ECO:0000256" key="13">
    <source>
        <dbReference type="ARBA" id="ARBA00023128"/>
    </source>
</evidence>
<dbReference type="EMBL" id="JBAMIC010000021">
    <property type="protein sequence ID" value="KAK7092223.1"/>
    <property type="molecule type" value="Genomic_DNA"/>
</dbReference>
<dbReference type="AlphaFoldDB" id="A0AAN9G1U3"/>
<keyword evidence="19" id="KW-1185">Reference proteome</keyword>
<evidence type="ECO:0000256" key="15">
    <source>
        <dbReference type="SAM" id="MobiDB-lite"/>
    </source>
</evidence>
<dbReference type="FunFam" id="3.40.50.300:FF:000175">
    <property type="entry name" value="ATP-dependent zinc metalloprotease FTSH 4"/>
    <property type="match status" value="1"/>
</dbReference>
<evidence type="ECO:0000256" key="1">
    <source>
        <dbReference type="ARBA" id="ARBA00001947"/>
    </source>
</evidence>
<keyword evidence="7" id="KW-0479">Metal-binding</keyword>
<dbReference type="GO" id="GO:0004176">
    <property type="term" value="F:ATP-dependent peptidase activity"/>
    <property type="evidence" value="ECO:0007669"/>
    <property type="project" value="InterPro"/>
</dbReference>
<keyword evidence="16" id="KW-0812">Transmembrane</keyword>
<dbReference type="CDD" id="cd19501">
    <property type="entry name" value="RecA-like_FtsH"/>
    <property type="match status" value="1"/>
</dbReference>
<reference evidence="18 19" key="1">
    <citation type="submission" date="2024-02" db="EMBL/GenBank/DDBJ databases">
        <title>Chromosome-scale genome assembly of the rough periwinkle Littorina saxatilis.</title>
        <authorList>
            <person name="De Jode A."/>
            <person name="Faria R."/>
            <person name="Formenti G."/>
            <person name="Sims Y."/>
            <person name="Smith T.P."/>
            <person name="Tracey A."/>
            <person name="Wood J.M.D."/>
            <person name="Zagrodzka Z.B."/>
            <person name="Johannesson K."/>
            <person name="Butlin R.K."/>
            <person name="Leder E.H."/>
        </authorList>
    </citation>
    <scope>NUCLEOTIDE SEQUENCE [LARGE SCALE GENOMIC DNA]</scope>
    <source>
        <strain evidence="18">Snail1</strain>
        <tissue evidence="18">Muscle</tissue>
    </source>
</reference>
<dbReference type="Pfam" id="PF17862">
    <property type="entry name" value="AAA_lid_3"/>
    <property type="match status" value="1"/>
</dbReference>
<dbReference type="Proteomes" id="UP001374579">
    <property type="component" value="Unassembled WGS sequence"/>
</dbReference>
<comment type="caution">
    <text evidence="18">The sequence shown here is derived from an EMBL/GenBank/DDBJ whole genome shotgun (WGS) entry which is preliminary data.</text>
</comment>
<dbReference type="GO" id="GO:0005524">
    <property type="term" value="F:ATP binding"/>
    <property type="evidence" value="ECO:0007669"/>
    <property type="project" value="UniProtKB-KW"/>
</dbReference>
<dbReference type="GO" id="GO:0046872">
    <property type="term" value="F:metal ion binding"/>
    <property type="evidence" value="ECO:0007669"/>
    <property type="project" value="UniProtKB-KW"/>
</dbReference>
<gene>
    <name evidence="18" type="ORF">V1264_008008</name>
</gene>
<dbReference type="SMART" id="SM00382">
    <property type="entry name" value="AAA"/>
    <property type="match status" value="1"/>
</dbReference>
<dbReference type="InterPro" id="IPR003960">
    <property type="entry name" value="ATPase_AAA_CS"/>
</dbReference>
<keyword evidence="10" id="KW-0862">Zinc</keyword>
<dbReference type="GO" id="GO:0004222">
    <property type="term" value="F:metalloendopeptidase activity"/>
    <property type="evidence" value="ECO:0007669"/>
    <property type="project" value="InterPro"/>
</dbReference>
<feature type="region of interest" description="Disordered" evidence="15">
    <location>
        <begin position="31"/>
        <end position="63"/>
    </location>
</feature>
<comment type="subcellular location">
    <subcellularLocation>
        <location evidence="3">Membrane</location>
    </subcellularLocation>
    <subcellularLocation>
        <location evidence="2">Mitochondrion</location>
    </subcellularLocation>
</comment>
<dbReference type="GO" id="GO:0007005">
    <property type="term" value="P:mitochondrion organization"/>
    <property type="evidence" value="ECO:0007669"/>
    <property type="project" value="TreeGrafter"/>
</dbReference>
<dbReference type="PANTHER" id="PTHR23076">
    <property type="entry name" value="METALLOPROTEASE M41 FTSH"/>
    <property type="match status" value="1"/>
</dbReference>
<dbReference type="GO" id="GO:0016887">
    <property type="term" value="F:ATP hydrolysis activity"/>
    <property type="evidence" value="ECO:0007669"/>
    <property type="project" value="InterPro"/>
</dbReference>
<sequence>MASVLAHNTIQPQVLAAVSQLSSLVSGLRSVSTSTSGRQHRHREAASGADAERSTQDQQKRSTAEELLFSTQLPELLLTEGGVDSLSKSLTVPDLCATLAALKTKENDASPWRRSHVSAQSFFENKTGYSRTPVPQSPETSAVLQLLRNTKVQRLLQRTFTSWATQQRRGFKTLRSDRIGGIGKDKGESFVDDLKSSLSSKLFKQKPQAKHTGEFNRMVNAYGSEPEVQDKLKVAFAEGYHAKEKTETDSKNSFSSRAFRFVFYLCLIWLGIQVIQVFTAVGGGPVRGLGVLGREHFEINPEEIHVNFSDVKGVEEAKQELKDIVDFLRDPEKFTALGAKLPKGCLLVGPPGIGKTLLARAVAGEAGVPFFHASGSEFDEVFVGTGAKRVRQLFSAAKQRSPCVIFIDEIDSVGAKRTSSQIHPYANQTINQLLSEMDGFSQNEGVIVLGATNRRDNLDQALLRPGRFDVEVRVFPPDLKGRKEIIEHYVTKIKKDPDVDPEQIARGTTGFTGADLENMVNQAALKAAIDQCSTVTMEHFDFARDKVLMGPAKKSKIMDEETNKLTAYHEAGHTLVAFFTKDAIPLHKVTIIPRGMSLGHTSFIHEKEVYGKNISQLKAEMDVAMGGRAAEEVIFGQEKVTTGASSDFQSATRIATAMVKSFGMSEKVGMRTFDNGDGVDSGLSMVRVNEVSPAIQEQVDMEIKRLLQESYDRARTILRSHTAEHKALATALLQYETLDKEDIAAIIEGRMIKKEL</sequence>
<keyword evidence="8" id="KW-0547">Nucleotide-binding</keyword>
<dbReference type="FunFam" id="1.10.8.60:FF:000001">
    <property type="entry name" value="ATP-dependent zinc metalloprotease FtsH"/>
    <property type="match status" value="1"/>
</dbReference>
<dbReference type="Gene3D" id="3.40.50.300">
    <property type="entry name" value="P-loop containing nucleotide triphosphate hydrolases"/>
    <property type="match status" value="1"/>
</dbReference>
<evidence type="ECO:0000256" key="16">
    <source>
        <dbReference type="SAM" id="Phobius"/>
    </source>
</evidence>
<dbReference type="InterPro" id="IPR037219">
    <property type="entry name" value="Peptidase_M41-like"/>
</dbReference>
<evidence type="ECO:0000313" key="19">
    <source>
        <dbReference type="Proteomes" id="UP001374579"/>
    </source>
</evidence>
<keyword evidence="16" id="KW-1133">Transmembrane helix</keyword>